<dbReference type="Gene3D" id="1.10.150.130">
    <property type="match status" value="1"/>
</dbReference>
<keyword evidence="1" id="KW-0238">DNA-binding</keyword>
<proteinExistence type="predicted"/>
<name>A0A0N9Y2G0_MYCFO</name>
<keyword evidence="6" id="KW-1185">Reference proteome</keyword>
<protein>
    <submittedName>
        <fullName evidence="5">Site-specific integrase</fullName>
    </submittedName>
</protein>
<dbReference type="PROSITE" id="PS51898">
    <property type="entry name" value="TYR_RECOMBINASE"/>
    <property type="match status" value="1"/>
</dbReference>
<evidence type="ECO:0000256" key="1">
    <source>
        <dbReference type="ARBA" id="ARBA00023125"/>
    </source>
</evidence>
<dbReference type="Proteomes" id="UP000057134">
    <property type="component" value="Chromosome"/>
</dbReference>
<dbReference type="GO" id="GO:0015074">
    <property type="term" value="P:DNA integration"/>
    <property type="evidence" value="ECO:0007669"/>
    <property type="project" value="InterPro"/>
</dbReference>
<dbReference type="AlphaFoldDB" id="A0A0N9Y2G0"/>
<dbReference type="GO" id="GO:0006310">
    <property type="term" value="P:DNA recombination"/>
    <property type="evidence" value="ECO:0007669"/>
    <property type="project" value="UniProtKB-KW"/>
</dbReference>
<dbReference type="KEGG" id="mft:XA26_10880"/>
<sequence>MAGRPPLRIGQHGKITRKQLSAGVWLARCRFRDFDGVTRIVERRSPEGQDDKYGKAAEDALVASLGERRPPGVSGDITTDTKISVLVDQHLELLEADGKAPATMTTYRSAAGKLAKFSKSLRVGEATPGRLNAVIRSMKAAHGANMARHGRTLLRGALQIAVLDDVIDANPVAQVSRITSERKPKGARPLDRAELRDMLGKLRASEACERADLVDPITLFVATGLRRSELLALRWQDYDETAGTITVSGKIARIKGEGLRRLDTGKTDSAERTVPLPGFAISALAERRAKPFIGEQRMIFASTAGGLRDPDNFDKQWRRVRADLGVPDVTSHSFRKSVATLIDDAGMSARIGADQLGHSKVSMTQDRYMRRGKVHTEVAALLDTAVGDE</sequence>
<dbReference type="EMBL" id="CP011269">
    <property type="protein sequence ID" value="ALI24945.1"/>
    <property type="molecule type" value="Genomic_DNA"/>
</dbReference>
<organism evidence="4 6">
    <name type="scientific">Mycolicibacterium fortuitum</name>
    <name type="common">Mycobacterium fortuitum</name>
    <dbReference type="NCBI Taxonomy" id="1766"/>
    <lineage>
        <taxon>Bacteria</taxon>
        <taxon>Bacillati</taxon>
        <taxon>Actinomycetota</taxon>
        <taxon>Actinomycetes</taxon>
        <taxon>Mycobacteriales</taxon>
        <taxon>Mycobacteriaceae</taxon>
        <taxon>Mycolicibacterium</taxon>
    </lineage>
</organism>
<dbReference type="InterPro" id="IPR010998">
    <property type="entry name" value="Integrase_recombinase_N"/>
</dbReference>
<accession>A0A0N9Y2G0</accession>
<reference evidence="4 6" key="1">
    <citation type="journal article" date="2015" name="MBio">
        <title>Enzymatic Degradation of Phenazines Can Generate Energy and Protect Sensitive Organisms from Toxicity.</title>
        <authorList>
            <person name="Costa K.C."/>
            <person name="Bergkessel M."/>
            <person name="Saunders S."/>
            <person name="Korlach J."/>
            <person name="Newman D.K."/>
        </authorList>
    </citation>
    <scope>NUCLEOTIDE SEQUENCE [LARGE SCALE GENOMIC DNA]</scope>
    <source>
        <strain evidence="4 6">CT6</strain>
    </source>
</reference>
<dbReference type="PATRIC" id="fig|1766.6.peg.1080"/>
<reference evidence="5" key="2">
    <citation type="submission" date="2023-10" db="EMBL/GenBank/DDBJ databases">
        <title>Mycolicibacterium fortuitum clinical isolates causing pulmonary infections in humans.</title>
        <authorList>
            <person name="Mejia-Ponce P.M."/>
            <person name="Zenteno-Cuevas R."/>
            <person name="Licona-Cassani C."/>
        </authorList>
    </citation>
    <scope>NUCLEOTIDE SEQUENCE</scope>
    <source>
        <strain evidence="5">M8</strain>
    </source>
</reference>
<evidence type="ECO:0000256" key="2">
    <source>
        <dbReference type="ARBA" id="ARBA00023172"/>
    </source>
</evidence>
<dbReference type="PANTHER" id="PTHR30349">
    <property type="entry name" value="PHAGE INTEGRASE-RELATED"/>
    <property type="match status" value="1"/>
</dbReference>
<feature type="domain" description="Tyr recombinase" evidence="3">
    <location>
        <begin position="185"/>
        <end position="381"/>
    </location>
</feature>
<dbReference type="RefSeq" id="WP_054601253.1">
    <property type="nucleotide sequence ID" value="NZ_CP011269.1"/>
</dbReference>
<dbReference type="SUPFAM" id="SSF56349">
    <property type="entry name" value="DNA breaking-rejoining enzymes"/>
    <property type="match status" value="1"/>
</dbReference>
<evidence type="ECO:0000259" key="3">
    <source>
        <dbReference type="PROSITE" id="PS51898"/>
    </source>
</evidence>
<evidence type="ECO:0000313" key="5">
    <source>
        <dbReference type="EMBL" id="MDV7288710.1"/>
    </source>
</evidence>
<dbReference type="InterPro" id="IPR013762">
    <property type="entry name" value="Integrase-like_cat_sf"/>
</dbReference>
<gene>
    <name evidence="5" type="ORF">R4485_00855</name>
    <name evidence="4" type="ORF">XA26_10880</name>
</gene>
<dbReference type="EMBL" id="JAWLVV010000001">
    <property type="protein sequence ID" value="MDV7288710.1"/>
    <property type="molecule type" value="Genomic_DNA"/>
</dbReference>
<keyword evidence="2" id="KW-0233">DNA recombination</keyword>
<dbReference type="Gene3D" id="1.10.443.10">
    <property type="entry name" value="Intergrase catalytic core"/>
    <property type="match status" value="1"/>
</dbReference>
<dbReference type="STRING" id="1766.XA26_10880"/>
<dbReference type="InterPro" id="IPR050090">
    <property type="entry name" value="Tyrosine_recombinase_XerCD"/>
</dbReference>
<dbReference type="InterPro" id="IPR011010">
    <property type="entry name" value="DNA_brk_join_enz"/>
</dbReference>
<dbReference type="GO" id="GO:0003677">
    <property type="term" value="F:DNA binding"/>
    <property type="evidence" value="ECO:0007669"/>
    <property type="project" value="UniProtKB-KW"/>
</dbReference>
<dbReference type="InterPro" id="IPR002104">
    <property type="entry name" value="Integrase_catalytic"/>
</dbReference>
<dbReference type="CDD" id="cd01189">
    <property type="entry name" value="INT_ICEBs1_C_like"/>
    <property type="match status" value="1"/>
</dbReference>
<dbReference type="Proteomes" id="UP001186041">
    <property type="component" value="Unassembled WGS sequence"/>
</dbReference>
<evidence type="ECO:0000313" key="4">
    <source>
        <dbReference type="EMBL" id="ALI24945.1"/>
    </source>
</evidence>
<dbReference type="Pfam" id="PF00589">
    <property type="entry name" value="Phage_integrase"/>
    <property type="match status" value="1"/>
</dbReference>
<evidence type="ECO:0000313" key="6">
    <source>
        <dbReference type="Proteomes" id="UP000057134"/>
    </source>
</evidence>